<dbReference type="Proteomes" id="UP000061362">
    <property type="component" value="Chromosome"/>
</dbReference>
<dbReference type="SMART" id="SM00382">
    <property type="entry name" value="AAA"/>
    <property type="match status" value="1"/>
</dbReference>
<dbReference type="EMBL" id="CP012176">
    <property type="protein sequence ID" value="AKV83117.1"/>
    <property type="molecule type" value="Genomic_DNA"/>
</dbReference>
<evidence type="ECO:0000313" key="8">
    <source>
        <dbReference type="Proteomes" id="UP000029084"/>
    </source>
</evidence>
<dbReference type="EMBL" id="CP008822">
    <property type="protein sequence ID" value="AIM27248.1"/>
    <property type="molecule type" value="Genomic_DNA"/>
</dbReference>
<dbReference type="InterPro" id="IPR002789">
    <property type="entry name" value="HerA_central"/>
</dbReference>
<dbReference type="PANTHER" id="PTHR30121:SF1">
    <property type="entry name" value="AAA+ ATPASE DOMAIN-CONTAINING PROTEIN"/>
    <property type="match status" value="1"/>
</dbReference>
<dbReference type="GeneID" id="91755569"/>
<reference evidence="10 11" key="2">
    <citation type="journal article" date="2015" name="Genome Announc.">
        <title>Complete Genome Sequences of Evolved Arsenate-Resistant Metallosphaera sedula Strains.</title>
        <authorList>
            <person name="Ai C."/>
            <person name="McCarthy S."/>
            <person name="Schackwitz W."/>
            <person name="Martin J."/>
            <person name="Lipzen A."/>
            <person name="Blum P."/>
        </authorList>
    </citation>
    <scope>NUCLEOTIDE SEQUENCE [LARGE SCALE GENOMIC DNA]</scope>
    <source>
        <strain evidence="5 11">ARS120-1</strain>
        <strain evidence="6 10">ARS120-2</strain>
        <strain evidence="3 13">ARS50-1</strain>
        <strain evidence="4 12">ARS50-2</strain>
    </source>
</reference>
<dbReference type="Proteomes" id="UP000062475">
    <property type="component" value="Chromosome"/>
</dbReference>
<dbReference type="Proteomes" id="UP000062398">
    <property type="component" value="Chromosome"/>
</dbReference>
<dbReference type="Proteomes" id="UP000068832">
    <property type="component" value="Chromosome"/>
</dbReference>
<evidence type="ECO:0000313" key="12">
    <source>
        <dbReference type="Proteomes" id="UP000062475"/>
    </source>
</evidence>
<evidence type="ECO:0000313" key="6">
    <source>
        <dbReference type="EMBL" id="AKV80873.1"/>
    </source>
</evidence>
<dbReference type="InterPro" id="IPR027417">
    <property type="entry name" value="P-loop_NTPase"/>
</dbReference>
<dbReference type="InterPro" id="IPR003593">
    <property type="entry name" value="AAA+_ATPase"/>
</dbReference>
<dbReference type="PATRIC" id="fig|43687.5.peg.1141"/>
<reference evidence="2 8" key="1">
    <citation type="journal article" date="2014" name="J. Bacteriol.">
        <title>Role of an Archaeal PitA Transporter in the Copper and Arsenic Resistance of Metallosphaera sedula, an Extreme Thermoacidophile.</title>
        <authorList>
            <person name="McCarthy S."/>
            <person name="Ai C."/>
            <person name="Wheaton G."/>
            <person name="Tevatia R."/>
            <person name="Eckrich V."/>
            <person name="Kelly R."/>
            <person name="Blum P."/>
        </authorList>
    </citation>
    <scope>NUCLEOTIDE SEQUENCE [LARGE SCALE GENOMIC DNA]</scope>
    <source>
        <strain evidence="2 8">CuR1</strain>
    </source>
</reference>
<dbReference type="PANTHER" id="PTHR30121">
    <property type="entry name" value="UNCHARACTERIZED PROTEIN YJGR-RELATED"/>
    <property type="match status" value="1"/>
</dbReference>
<sequence length="521" mass="58650">MSLEDAKSRASKYGEVVGLISRVTPISHGKDNNQIRAEIPYEVYLKRKFLIGSYVGISIPVSGTLMLGRITSVERADILAISRIPALSPVEDVSAITTPLSLTIELLSEKVENEVVPPSSPVDPQSPIFVPSQEFIKEMLGLPQDGIPIGKIVEGYRILDVPVNLTEEALRHHVLVVGTTGAGKTNLLRLLITRSRIPVLGFDIQGDYVKTMAKIGGTVLVPVTRDMGKVTEFVSLFLKRSNLQDFRISQVDGQRITLTNGEKTFHVELLGFRLRETYKEIPDVSPLFSGQGAYFFKLITEHCLTEIDNWIGECEELFSEFHVHKTTEDNIRRSVIMLKETGILDIPLEKGFLGEPNYEDLVRKKAIVDLRWVMEKGISTATTTAFLIVDRLFRLIDAKYKNEGVETPYLLVFDEAHEYFPQSRRDEEKEGLERLINRILRLGRVRGMGTVLATHRPTDLNDLILTLTNTKIAMRADEDALEKIGMEEYANILQASPPGYAVMRTFSLKVQDLVFRTDKYE</sequence>
<dbReference type="InterPro" id="IPR051162">
    <property type="entry name" value="T4SS_component"/>
</dbReference>
<name>A0A088E5H9_9CREN</name>
<proteinExistence type="predicted"/>
<dbReference type="Proteomes" id="UP000029084">
    <property type="component" value="Chromosome"/>
</dbReference>
<gene>
    <name evidence="2" type="ORF">HA72_1098</name>
    <name evidence="3" type="ORF">MsedA_1111</name>
    <name evidence="4" type="ORF">MsedB_1113</name>
    <name evidence="5" type="ORF">MsedC_1111</name>
    <name evidence="6" type="ORF">MsedD_1112</name>
    <name evidence="7" type="ORF">MsedE_1114</name>
</gene>
<accession>A0A088E5H9</accession>
<dbReference type="Pfam" id="PF01935">
    <property type="entry name" value="DUF87"/>
    <property type="match status" value="1"/>
</dbReference>
<dbReference type="SUPFAM" id="SSF52540">
    <property type="entry name" value="P-loop containing nucleoside triphosphate hydrolases"/>
    <property type="match status" value="1"/>
</dbReference>
<evidence type="ECO:0000313" key="11">
    <source>
        <dbReference type="Proteomes" id="UP000062398"/>
    </source>
</evidence>
<evidence type="ECO:0000313" key="7">
    <source>
        <dbReference type="EMBL" id="AKV83117.1"/>
    </source>
</evidence>
<organism evidence="2 8">
    <name type="scientific">Metallosphaera sedula</name>
    <dbReference type="NCBI Taxonomy" id="43687"/>
    <lineage>
        <taxon>Archaea</taxon>
        <taxon>Thermoproteota</taxon>
        <taxon>Thermoprotei</taxon>
        <taxon>Sulfolobales</taxon>
        <taxon>Sulfolobaceae</taxon>
        <taxon>Metallosphaera</taxon>
    </lineage>
</organism>
<dbReference type="RefSeq" id="WP_012021049.1">
    <property type="nucleotide sequence ID" value="NZ_AP019770.1"/>
</dbReference>
<evidence type="ECO:0000313" key="9">
    <source>
        <dbReference type="Proteomes" id="UP000056255"/>
    </source>
</evidence>
<reference evidence="7 9" key="3">
    <citation type="submission" date="2015-07" db="EMBL/GenBank/DDBJ databases">
        <title>Physiological, transcriptional responses and genome re-sequencing of acid resistant extremely thermoacidophilic Metallosphaera sedula SARC-M1.</title>
        <authorList>
            <person name="Ai C."/>
            <person name="McCarthy S."/>
            <person name="Eckrich V."/>
            <person name="Rudrappa D."/>
            <person name="Qiu G."/>
            <person name="Blum P."/>
        </authorList>
    </citation>
    <scope>NUCLEOTIDE SEQUENCE [LARGE SCALE GENOMIC DNA]</scope>
    <source>
        <strain evidence="7 9">SARC-M1</strain>
    </source>
</reference>
<evidence type="ECO:0000313" key="3">
    <source>
        <dbReference type="EMBL" id="AKV74137.1"/>
    </source>
</evidence>
<evidence type="ECO:0000313" key="5">
    <source>
        <dbReference type="EMBL" id="AKV78628.1"/>
    </source>
</evidence>
<dbReference type="Proteomes" id="UP000056255">
    <property type="component" value="Chromosome"/>
</dbReference>
<evidence type="ECO:0000313" key="2">
    <source>
        <dbReference type="EMBL" id="AIM27248.1"/>
    </source>
</evidence>
<dbReference type="Gene3D" id="3.40.50.300">
    <property type="entry name" value="P-loop containing nucleotide triphosphate hydrolases"/>
    <property type="match status" value="2"/>
</dbReference>
<evidence type="ECO:0000313" key="4">
    <source>
        <dbReference type="EMBL" id="AKV76377.1"/>
    </source>
</evidence>
<dbReference type="OrthoDB" id="10575at2157"/>
<dbReference type="AlphaFoldDB" id="A0A088E5H9"/>
<feature type="domain" description="AAA+ ATPase" evidence="1">
    <location>
        <begin position="170"/>
        <end position="478"/>
    </location>
</feature>
<evidence type="ECO:0000313" key="10">
    <source>
        <dbReference type="Proteomes" id="UP000061362"/>
    </source>
</evidence>
<dbReference type="EMBL" id="CP012173">
    <property type="protein sequence ID" value="AKV76377.1"/>
    <property type="molecule type" value="Genomic_DNA"/>
</dbReference>
<evidence type="ECO:0000313" key="13">
    <source>
        <dbReference type="Proteomes" id="UP000068832"/>
    </source>
</evidence>
<evidence type="ECO:0000259" key="1">
    <source>
        <dbReference type="SMART" id="SM00382"/>
    </source>
</evidence>
<dbReference type="EMBL" id="CP012172">
    <property type="protein sequence ID" value="AKV74137.1"/>
    <property type="molecule type" value="Genomic_DNA"/>
</dbReference>
<protein>
    <submittedName>
        <fullName evidence="3">ATPase AAA</fullName>
    </submittedName>
</protein>
<dbReference type="OMA" id="NTKVAMR"/>
<dbReference type="EMBL" id="CP012174">
    <property type="protein sequence ID" value="AKV78628.1"/>
    <property type="molecule type" value="Genomic_DNA"/>
</dbReference>
<dbReference type="EMBL" id="CP012175">
    <property type="protein sequence ID" value="AKV80873.1"/>
    <property type="molecule type" value="Genomic_DNA"/>
</dbReference>